<accession>D8SEM0</accession>
<dbReference type="Proteomes" id="UP000001514">
    <property type="component" value="Unassembled WGS sequence"/>
</dbReference>
<dbReference type="Gramene" id="EFJ17139">
    <property type="protein sequence ID" value="EFJ17139"/>
    <property type="gene ID" value="SELMODRAFT_421134"/>
</dbReference>
<dbReference type="AlphaFoldDB" id="D8SEM0"/>
<dbReference type="InParanoid" id="D8SEM0"/>
<dbReference type="InterPro" id="IPR036638">
    <property type="entry name" value="HLH_DNA-bd_sf"/>
</dbReference>
<dbReference type="HOGENOM" id="CLU_1491482_0_0_1"/>
<dbReference type="InterPro" id="IPR044549">
    <property type="entry name" value="bHLH_AtIBH1-like"/>
</dbReference>
<dbReference type="GO" id="GO:0046983">
    <property type="term" value="F:protein dimerization activity"/>
    <property type="evidence" value="ECO:0007669"/>
    <property type="project" value="InterPro"/>
</dbReference>
<protein>
    <recommendedName>
        <fullName evidence="6">BHLH domain-containing protein</fullName>
    </recommendedName>
</protein>
<evidence type="ECO:0000256" key="3">
    <source>
        <dbReference type="SAM" id="MobiDB-lite"/>
    </source>
</evidence>
<dbReference type="GO" id="GO:0006355">
    <property type="term" value="P:regulation of DNA-templated transcription"/>
    <property type="evidence" value="ECO:0007669"/>
    <property type="project" value="InterPro"/>
</dbReference>
<keyword evidence="2" id="KW-0804">Transcription</keyword>
<dbReference type="SUPFAM" id="SSF47459">
    <property type="entry name" value="HLH, helix-loop-helix DNA-binding domain"/>
    <property type="match status" value="1"/>
</dbReference>
<evidence type="ECO:0008006" key="6">
    <source>
        <dbReference type="Google" id="ProtNLM"/>
    </source>
</evidence>
<dbReference type="CDD" id="cd11444">
    <property type="entry name" value="bHLH_AtIBH1_like"/>
    <property type="match status" value="1"/>
</dbReference>
<evidence type="ECO:0000256" key="2">
    <source>
        <dbReference type="ARBA" id="ARBA00023163"/>
    </source>
</evidence>
<dbReference type="EMBL" id="GL377615">
    <property type="protein sequence ID" value="EFJ17139.1"/>
    <property type="molecule type" value="Genomic_DNA"/>
</dbReference>
<keyword evidence="5" id="KW-1185">Reference proteome</keyword>
<reference evidence="4 5" key="1">
    <citation type="journal article" date="2011" name="Science">
        <title>The Selaginella genome identifies genetic changes associated with the evolution of vascular plants.</title>
        <authorList>
            <person name="Banks J.A."/>
            <person name="Nishiyama T."/>
            <person name="Hasebe M."/>
            <person name="Bowman J.L."/>
            <person name="Gribskov M."/>
            <person name="dePamphilis C."/>
            <person name="Albert V.A."/>
            <person name="Aono N."/>
            <person name="Aoyama T."/>
            <person name="Ambrose B.A."/>
            <person name="Ashton N.W."/>
            <person name="Axtell M.J."/>
            <person name="Barker E."/>
            <person name="Barker M.S."/>
            <person name="Bennetzen J.L."/>
            <person name="Bonawitz N.D."/>
            <person name="Chapple C."/>
            <person name="Cheng C."/>
            <person name="Correa L.G."/>
            <person name="Dacre M."/>
            <person name="DeBarry J."/>
            <person name="Dreyer I."/>
            <person name="Elias M."/>
            <person name="Engstrom E.M."/>
            <person name="Estelle M."/>
            <person name="Feng L."/>
            <person name="Finet C."/>
            <person name="Floyd S.K."/>
            <person name="Frommer W.B."/>
            <person name="Fujita T."/>
            <person name="Gramzow L."/>
            <person name="Gutensohn M."/>
            <person name="Harholt J."/>
            <person name="Hattori M."/>
            <person name="Heyl A."/>
            <person name="Hirai T."/>
            <person name="Hiwatashi Y."/>
            <person name="Ishikawa M."/>
            <person name="Iwata M."/>
            <person name="Karol K.G."/>
            <person name="Koehler B."/>
            <person name="Kolukisaoglu U."/>
            <person name="Kubo M."/>
            <person name="Kurata T."/>
            <person name="Lalonde S."/>
            <person name="Li K."/>
            <person name="Li Y."/>
            <person name="Litt A."/>
            <person name="Lyons E."/>
            <person name="Manning G."/>
            <person name="Maruyama T."/>
            <person name="Michael T.P."/>
            <person name="Mikami K."/>
            <person name="Miyazaki S."/>
            <person name="Morinaga S."/>
            <person name="Murata T."/>
            <person name="Mueller-Roeber B."/>
            <person name="Nelson D.R."/>
            <person name="Obara M."/>
            <person name="Oguri Y."/>
            <person name="Olmstead R.G."/>
            <person name="Onodera N."/>
            <person name="Petersen B.L."/>
            <person name="Pils B."/>
            <person name="Prigge M."/>
            <person name="Rensing S.A."/>
            <person name="Riano-Pachon D.M."/>
            <person name="Roberts A.W."/>
            <person name="Sato Y."/>
            <person name="Scheller H.V."/>
            <person name="Schulz B."/>
            <person name="Schulz C."/>
            <person name="Shakirov E.V."/>
            <person name="Shibagaki N."/>
            <person name="Shinohara N."/>
            <person name="Shippen D.E."/>
            <person name="Soerensen I."/>
            <person name="Sotooka R."/>
            <person name="Sugimoto N."/>
            <person name="Sugita M."/>
            <person name="Sumikawa N."/>
            <person name="Tanurdzic M."/>
            <person name="Theissen G."/>
            <person name="Ulvskov P."/>
            <person name="Wakazuki S."/>
            <person name="Weng J.K."/>
            <person name="Willats W.W."/>
            <person name="Wipf D."/>
            <person name="Wolf P.G."/>
            <person name="Yang L."/>
            <person name="Zimmer A.D."/>
            <person name="Zhu Q."/>
            <person name="Mitros T."/>
            <person name="Hellsten U."/>
            <person name="Loque D."/>
            <person name="Otillar R."/>
            <person name="Salamov A."/>
            <person name="Schmutz J."/>
            <person name="Shapiro H."/>
            <person name="Lindquist E."/>
            <person name="Lucas S."/>
            <person name="Rokhsar D."/>
            <person name="Grigoriev I.V."/>
        </authorList>
    </citation>
    <scope>NUCLEOTIDE SEQUENCE [LARGE SCALE GENOMIC DNA]</scope>
</reference>
<evidence type="ECO:0000313" key="5">
    <source>
        <dbReference type="Proteomes" id="UP000001514"/>
    </source>
</evidence>
<evidence type="ECO:0000256" key="1">
    <source>
        <dbReference type="ARBA" id="ARBA00023015"/>
    </source>
</evidence>
<name>D8SEM0_SELML</name>
<keyword evidence="1" id="KW-0805">Transcription regulation</keyword>
<feature type="region of interest" description="Disordered" evidence="3">
    <location>
        <begin position="1"/>
        <end position="103"/>
    </location>
</feature>
<evidence type="ECO:0000313" key="4">
    <source>
        <dbReference type="EMBL" id="EFJ17139.1"/>
    </source>
</evidence>
<proteinExistence type="predicted"/>
<organism evidence="5">
    <name type="scientific">Selaginella moellendorffii</name>
    <name type="common">Spikemoss</name>
    <dbReference type="NCBI Taxonomy" id="88036"/>
    <lineage>
        <taxon>Eukaryota</taxon>
        <taxon>Viridiplantae</taxon>
        <taxon>Streptophyta</taxon>
        <taxon>Embryophyta</taxon>
        <taxon>Tracheophyta</taxon>
        <taxon>Lycopodiopsida</taxon>
        <taxon>Selaginellales</taxon>
        <taxon>Selaginellaceae</taxon>
        <taxon>Selaginella</taxon>
    </lineage>
</organism>
<feature type="compositionally biased region" description="Polar residues" evidence="3">
    <location>
        <begin position="48"/>
        <end position="58"/>
    </location>
</feature>
<sequence>MGCKRRRMQSRESLQSTVVEEKSRGSVVVVAAEEERSNGGEEAEESGWTTYLDQQPLSLSPRVQEPQARRPRKRSLARQDSTLSVLSDASSGPVTDHRSQEQAGENILKSLFNEDNESEIDNGAFEAIESQLCVLRRLIPDGNKFHDEEMLDKAIEYVHFLQRKIQIFESKWQRNLQERGLCLIPVSMLKLV</sequence>
<gene>
    <name evidence="4" type="ORF">SELMODRAFT_421134</name>
</gene>
<feature type="compositionally biased region" description="Polar residues" evidence="3">
    <location>
        <begin position="78"/>
        <end position="93"/>
    </location>
</feature>
<dbReference type="KEGG" id="smo:SELMODRAFT_421134"/>
<dbReference type="Gene3D" id="4.10.280.10">
    <property type="entry name" value="Helix-loop-helix DNA-binding domain"/>
    <property type="match status" value="1"/>
</dbReference>